<protein>
    <submittedName>
        <fullName evidence="2">Uncharacterized protein</fullName>
    </submittedName>
</protein>
<sequence length="643" mass="72322">MVCEYTLFNFPGCGCIALVPLQFCPEHLDPDPNNPCYEEGKENIKNPARITMLFGGIANPIPHKTYEIMLKLYKNPLLAKDPRLSNKHGQLFYEAIAKTMVQMDRSTVTFPDGGKVKAGFHTKLTRYHVIYPSCKNMQIQRPLDENYWPFAEVNCFEHSDSFIEDRARNKWTIAPRPRLEHFDEPFIDRFNAAVAVRFLKLLNEGDAIHKLIYDRPGCYPDGFHPRDKTYNPEPDENKENEANQSDSSDYSEVTASSVAEGGLGKEGEESRENQEKVESEYEDSAEESEEETNPNNGYIPSNKEGKNGPEKEEEMSFNKNKKLLKAKKKQEALAKSKPTIPDAKADVPSNTNKPNKRPVLKKKTKKEEDAAWNGSDEDDDEEELEGEGGGKKKKAKRPANKKVTFKEASMKETNAPEQLRAKNQNLADNTSTKNDKTGDEASGAVISQRKNKTENDPKHHTSPDGESDEEEELEVLTEGSDKMETSERGSNFDSDEDDETFGDEDSDFAEPVTGKKAKKPVSEGGKEKPKSEYSDSASRSKGEEGTHSNSEDKLSEVFTEVDPKPPKRRAKRGEESPELSGLRRAKKSQLDEVGSGLRLYRAQGRPQEQGLLTTEEMEQLEFPATSQTLDDIFDGWAQAKLQD</sequence>
<feature type="compositionally biased region" description="Polar residues" evidence="1">
    <location>
        <begin position="242"/>
        <end position="257"/>
    </location>
</feature>
<feature type="compositionally biased region" description="Polar residues" evidence="1">
    <location>
        <begin position="411"/>
        <end position="432"/>
    </location>
</feature>
<evidence type="ECO:0000256" key="1">
    <source>
        <dbReference type="SAM" id="MobiDB-lite"/>
    </source>
</evidence>
<feature type="compositionally biased region" description="Basic and acidic residues" evidence="1">
    <location>
        <begin position="263"/>
        <end position="279"/>
    </location>
</feature>
<evidence type="ECO:0000313" key="3">
    <source>
        <dbReference type="Proteomes" id="UP001313282"/>
    </source>
</evidence>
<feature type="compositionally biased region" description="Basic residues" evidence="1">
    <location>
        <begin position="319"/>
        <end position="328"/>
    </location>
</feature>
<feature type="compositionally biased region" description="Acidic residues" evidence="1">
    <location>
        <begin position="493"/>
        <end position="508"/>
    </location>
</feature>
<reference evidence="2 3" key="1">
    <citation type="submission" date="2019-10" db="EMBL/GenBank/DDBJ databases">
        <authorList>
            <person name="Palmer J.M."/>
        </authorList>
    </citation>
    <scope>NUCLEOTIDE SEQUENCE [LARGE SCALE GENOMIC DNA]</scope>
    <source>
        <strain evidence="2 3">TWF718</strain>
    </source>
</reference>
<name>A0AAN8RBE9_9PEZI</name>
<dbReference type="EMBL" id="JAVHNR010000010">
    <property type="protein sequence ID" value="KAK6331889.1"/>
    <property type="molecule type" value="Genomic_DNA"/>
</dbReference>
<comment type="caution">
    <text evidence="2">The sequence shown here is derived from an EMBL/GenBank/DDBJ whole genome shotgun (WGS) entry which is preliminary data.</text>
</comment>
<evidence type="ECO:0000313" key="2">
    <source>
        <dbReference type="EMBL" id="KAK6331889.1"/>
    </source>
</evidence>
<feature type="compositionally biased region" description="Acidic residues" evidence="1">
    <location>
        <begin position="465"/>
        <end position="475"/>
    </location>
</feature>
<feature type="compositionally biased region" description="Basic and acidic residues" evidence="1">
    <location>
        <begin position="303"/>
        <end position="316"/>
    </location>
</feature>
<organism evidence="2 3">
    <name type="scientific">Orbilia javanica</name>
    <dbReference type="NCBI Taxonomy" id="47235"/>
    <lineage>
        <taxon>Eukaryota</taxon>
        <taxon>Fungi</taxon>
        <taxon>Dikarya</taxon>
        <taxon>Ascomycota</taxon>
        <taxon>Pezizomycotina</taxon>
        <taxon>Orbiliomycetes</taxon>
        <taxon>Orbiliales</taxon>
        <taxon>Orbiliaceae</taxon>
        <taxon>Orbilia</taxon>
    </lineage>
</organism>
<gene>
    <name evidence="2" type="ORF">TWF718_002427</name>
</gene>
<proteinExistence type="predicted"/>
<feature type="compositionally biased region" description="Basic residues" evidence="1">
    <location>
        <begin position="354"/>
        <end position="364"/>
    </location>
</feature>
<feature type="compositionally biased region" description="Acidic residues" evidence="1">
    <location>
        <begin position="280"/>
        <end position="292"/>
    </location>
</feature>
<accession>A0AAN8RBE9</accession>
<feature type="compositionally biased region" description="Acidic residues" evidence="1">
    <location>
        <begin position="375"/>
        <end position="386"/>
    </location>
</feature>
<feature type="compositionally biased region" description="Basic and acidic residues" evidence="1">
    <location>
        <begin position="223"/>
        <end position="241"/>
    </location>
</feature>
<feature type="region of interest" description="Disordered" evidence="1">
    <location>
        <begin position="223"/>
        <end position="590"/>
    </location>
</feature>
<feature type="compositionally biased region" description="Basic and acidic residues" evidence="1">
    <location>
        <begin position="451"/>
        <end position="463"/>
    </location>
</feature>
<keyword evidence="3" id="KW-1185">Reference proteome</keyword>
<dbReference type="AlphaFoldDB" id="A0AAN8RBE9"/>
<feature type="compositionally biased region" description="Basic residues" evidence="1">
    <location>
        <begin position="391"/>
        <end position="400"/>
    </location>
</feature>
<dbReference type="Proteomes" id="UP001313282">
    <property type="component" value="Unassembled WGS sequence"/>
</dbReference>
<feature type="compositionally biased region" description="Basic and acidic residues" evidence="1">
    <location>
        <begin position="520"/>
        <end position="565"/>
    </location>
</feature>